<evidence type="ECO:0000259" key="8">
    <source>
        <dbReference type="PROSITE" id="PS50850"/>
    </source>
</evidence>
<name>A0AAV9G8G2_9PEZI</name>
<evidence type="ECO:0000256" key="3">
    <source>
        <dbReference type="ARBA" id="ARBA00022692"/>
    </source>
</evidence>
<feature type="compositionally biased region" description="Acidic residues" evidence="6">
    <location>
        <begin position="668"/>
        <end position="693"/>
    </location>
</feature>
<evidence type="ECO:0000256" key="4">
    <source>
        <dbReference type="ARBA" id="ARBA00022989"/>
    </source>
</evidence>
<feature type="region of interest" description="Disordered" evidence="6">
    <location>
        <begin position="31"/>
        <end position="138"/>
    </location>
</feature>
<evidence type="ECO:0000256" key="2">
    <source>
        <dbReference type="ARBA" id="ARBA00022448"/>
    </source>
</evidence>
<reference evidence="9" key="1">
    <citation type="journal article" date="2023" name="Mol. Phylogenet. Evol.">
        <title>Genome-scale phylogeny and comparative genomics of the fungal order Sordariales.</title>
        <authorList>
            <person name="Hensen N."/>
            <person name="Bonometti L."/>
            <person name="Westerberg I."/>
            <person name="Brannstrom I.O."/>
            <person name="Guillou S."/>
            <person name="Cros-Aarteil S."/>
            <person name="Calhoun S."/>
            <person name="Haridas S."/>
            <person name="Kuo A."/>
            <person name="Mondo S."/>
            <person name="Pangilinan J."/>
            <person name="Riley R."/>
            <person name="LaButti K."/>
            <person name="Andreopoulos B."/>
            <person name="Lipzen A."/>
            <person name="Chen C."/>
            <person name="Yan M."/>
            <person name="Daum C."/>
            <person name="Ng V."/>
            <person name="Clum A."/>
            <person name="Steindorff A."/>
            <person name="Ohm R.A."/>
            <person name="Martin F."/>
            <person name="Silar P."/>
            <person name="Natvig D.O."/>
            <person name="Lalanne C."/>
            <person name="Gautier V."/>
            <person name="Ament-Velasquez S.L."/>
            <person name="Kruys A."/>
            <person name="Hutchinson M.I."/>
            <person name="Powell A.J."/>
            <person name="Barry K."/>
            <person name="Miller A.N."/>
            <person name="Grigoriev I.V."/>
            <person name="Debuchy R."/>
            <person name="Gladieux P."/>
            <person name="Hiltunen Thoren M."/>
            <person name="Johannesson H."/>
        </authorList>
    </citation>
    <scope>NUCLEOTIDE SEQUENCE</scope>
    <source>
        <strain evidence="9">PSN243</strain>
    </source>
</reference>
<dbReference type="EMBL" id="MU865994">
    <property type="protein sequence ID" value="KAK4443361.1"/>
    <property type="molecule type" value="Genomic_DNA"/>
</dbReference>
<feature type="transmembrane region" description="Helical" evidence="7">
    <location>
        <begin position="239"/>
        <end position="257"/>
    </location>
</feature>
<proteinExistence type="predicted"/>
<feature type="region of interest" description="Disordered" evidence="6">
    <location>
        <begin position="666"/>
        <end position="693"/>
    </location>
</feature>
<evidence type="ECO:0000256" key="7">
    <source>
        <dbReference type="SAM" id="Phobius"/>
    </source>
</evidence>
<keyword evidence="5 7" id="KW-0472">Membrane</keyword>
<dbReference type="Proteomes" id="UP001321760">
    <property type="component" value="Unassembled WGS sequence"/>
</dbReference>
<dbReference type="GO" id="GO:0016020">
    <property type="term" value="C:membrane"/>
    <property type="evidence" value="ECO:0007669"/>
    <property type="project" value="UniProtKB-SubCell"/>
</dbReference>
<feature type="compositionally biased region" description="Basic and acidic residues" evidence="6">
    <location>
        <begin position="419"/>
        <end position="442"/>
    </location>
</feature>
<protein>
    <submittedName>
        <fullName evidence="9">Major facilitator superfamily domain-containing protein</fullName>
    </submittedName>
</protein>
<comment type="caution">
    <text evidence="9">The sequence shown here is derived from an EMBL/GenBank/DDBJ whole genome shotgun (WGS) entry which is preliminary data.</text>
</comment>
<dbReference type="GO" id="GO:0022857">
    <property type="term" value="F:transmembrane transporter activity"/>
    <property type="evidence" value="ECO:0007669"/>
    <property type="project" value="InterPro"/>
</dbReference>
<feature type="transmembrane region" description="Helical" evidence="7">
    <location>
        <begin position="491"/>
        <end position="514"/>
    </location>
</feature>
<feature type="transmembrane region" description="Helical" evidence="7">
    <location>
        <begin position="263"/>
        <end position="284"/>
    </location>
</feature>
<keyword evidence="2" id="KW-0813">Transport</keyword>
<evidence type="ECO:0000256" key="6">
    <source>
        <dbReference type="SAM" id="MobiDB-lite"/>
    </source>
</evidence>
<feature type="transmembrane region" description="Helical" evidence="7">
    <location>
        <begin position="205"/>
        <end position="227"/>
    </location>
</feature>
<feature type="transmembrane region" description="Helical" evidence="7">
    <location>
        <begin position="296"/>
        <end position="318"/>
    </location>
</feature>
<evidence type="ECO:0000313" key="10">
    <source>
        <dbReference type="Proteomes" id="UP001321760"/>
    </source>
</evidence>
<dbReference type="InterPro" id="IPR001958">
    <property type="entry name" value="Tet-R_TetA/multi-R_MdtG-like"/>
</dbReference>
<sequence>MDAGFGVGRDDGPILIFRTMVHTNIAASAVAASASTSSRPSVVRPRRLQSSGSFHAGAPFPTLSPYDEFPPSSKRRRKSTTAALRPERRQSTHHYHTFPTPPPKTPSEQTQTQNPDAWFDRPAEGSSSPSSSSDQHDGITSYFTRRRRASASHRSDHDANTTPLPWKQLSLLALLSLAEQTALNSISPYLPTMVSSFPEIPPSQVGLYVGLLASAFALAQLATNLFWGYLSDRVGRKPVMLLGTALLMVCFVFFGFCRNYVELISVHIAMGLLNGNAAVVPTCLGELTDLTNQSRAFTWLPVMYSLGSITGPALGGLLVGTVGGEKYPFLAPNILGAALLLSAVVVLGVWFEETLDGAERKARGAGLGWVERVCRPCLGCCGRGREKERRGSGWSARWPVAGQGAPAGQDEDTSDEGSDGERQVLLPRDEEMGEQDDGKTAEQKSAFKQLANHTTLTLLITYLIFQLTNISFGSLYPIFASAPPPTGRGLGPGTIGISLSLAGLATIVFQLTAFQPLKARMGNLGTYRYSLLGFAISMALMPLIGYIDEKDTWFGVGSGKSWLYGELGVILIIRNICAVGGLSSVMLLINNSAPSHETLGTLNGIAQSLSAAGRSVGPFLSGGLFSLSTRVEPKGEALAWGLFAGISLLGWLGTMMIRGHGLESADWMGDDDDTGDDESEAADSEEAEAGEQR</sequence>
<keyword evidence="4 7" id="KW-1133">Transmembrane helix</keyword>
<dbReference type="Pfam" id="PF07690">
    <property type="entry name" value="MFS_1"/>
    <property type="match status" value="1"/>
</dbReference>
<feature type="transmembrane region" description="Helical" evidence="7">
    <location>
        <begin position="637"/>
        <end position="657"/>
    </location>
</feature>
<comment type="subcellular location">
    <subcellularLocation>
        <location evidence="1">Membrane</location>
        <topology evidence="1">Multi-pass membrane protein</topology>
    </subcellularLocation>
</comment>
<dbReference type="Gene3D" id="1.20.1250.20">
    <property type="entry name" value="MFS general substrate transporter like domains"/>
    <property type="match status" value="1"/>
</dbReference>
<feature type="domain" description="Major facilitator superfamily (MFS) profile" evidence="8">
    <location>
        <begin position="168"/>
        <end position="662"/>
    </location>
</feature>
<organism evidence="9 10">
    <name type="scientific">Podospora aff. communis PSN243</name>
    <dbReference type="NCBI Taxonomy" id="3040156"/>
    <lineage>
        <taxon>Eukaryota</taxon>
        <taxon>Fungi</taxon>
        <taxon>Dikarya</taxon>
        <taxon>Ascomycota</taxon>
        <taxon>Pezizomycotina</taxon>
        <taxon>Sordariomycetes</taxon>
        <taxon>Sordariomycetidae</taxon>
        <taxon>Sordariales</taxon>
        <taxon>Podosporaceae</taxon>
        <taxon>Podospora</taxon>
    </lineage>
</organism>
<evidence type="ECO:0000256" key="5">
    <source>
        <dbReference type="ARBA" id="ARBA00023136"/>
    </source>
</evidence>
<dbReference type="InterPro" id="IPR011701">
    <property type="entry name" value="MFS"/>
</dbReference>
<dbReference type="InterPro" id="IPR036259">
    <property type="entry name" value="MFS_trans_sf"/>
</dbReference>
<feature type="transmembrane region" description="Helical" evidence="7">
    <location>
        <begin position="330"/>
        <end position="351"/>
    </location>
</feature>
<dbReference type="PANTHER" id="PTHR23504">
    <property type="entry name" value="MAJOR FACILITATOR SUPERFAMILY DOMAIN-CONTAINING PROTEIN 10"/>
    <property type="match status" value="1"/>
</dbReference>
<dbReference type="PROSITE" id="PS50850">
    <property type="entry name" value="MFS"/>
    <property type="match status" value="1"/>
</dbReference>
<feature type="region of interest" description="Disordered" evidence="6">
    <location>
        <begin position="384"/>
        <end position="442"/>
    </location>
</feature>
<accession>A0AAV9G8G2</accession>
<dbReference type="CDD" id="cd17330">
    <property type="entry name" value="MFS_SLC46_TetA_like"/>
    <property type="match status" value="1"/>
</dbReference>
<dbReference type="InterPro" id="IPR020846">
    <property type="entry name" value="MFS_dom"/>
</dbReference>
<dbReference type="PRINTS" id="PR01035">
    <property type="entry name" value="TCRTETA"/>
</dbReference>
<evidence type="ECO:0000313" key="9">
    <source>
        <dbReference type="EMBL" id="KAK4443361.1"/>
    </source>
</evidence>
<keyword evidence="10" id="KW-1185">Reference proteome</keyword>
<feature type="transmembrane region" description="Helical" evidence="7">
    <location>
        <begin position="526"/>
        <end position="547"/>
    </location>
</feature>
<reference evidence="9" key="2">
    <citation type="submission" date="2023-05" db="EMBL/GenBank/DDBJ databases">
        <authorList>
            <consortium name="Lawrence Berkeley National Laboratory"/>
            <person name="Steindorff A."/>
            <person name="Hensen N."/>
            <person name="Bonometti L."/>
            <person name="Westerberg I."/>
            <person name="Brannstrom I.O."/>
            <person name="Guillou S."/>
            <person name="Cros-Aarteil S."/>
            <person name="Calhoun S."/>
            <person name="Haridas S."/>
            <person name="Kuo A."/>
            <person name="Mondo S."/>
            <person name="Pangilinan J."/>
            <person name="Riley R."/>
            <person name="Labutti K."/>
            <person name="Andreopoulos B."/>
            <person name="Lipzen A."/>
            <person name="Chen C."/>
            <person name="Yanf M."/>
            <person name="Daum C."/>
            <person name="Ng V."/>
            <person name="Clum A."/>
            <person name="Ohm R."/>
            <person name="Martin F."/>
            <person name="Silar P."/>
            <person name="Natvig D."/>
            <person name="Lalanne C."/>
            <person name="Gautier V."/>
            <person name="Ament-Velasquez S.L."/>
            <person name="Kruys A."/>
            <person name="Hutchinson M.I."/>
            <person name="Powell A.J."/>
            <person name="Barry K."/>
            <person name="Miller A.N."/>
            <person name="Grigoriev I.V."/>
            <person name="Debuchy R."/>
            <person name="Gladieux P."/>
            <person name="Thoren M.H."/>
            <person name="Johannesson H."/>
        </authorList>
    </citation>
    <scope>NUCLEOTIDE SEQUENCE</scope>
    <source>
        <strain evidence="9">PSN243</strain>
    </source>
</reference>
<keyword evidence="3 7" id="KW-0812">Transmembrane</keyword>
<dbReference type="SUPFAM" id="SSF103473">
    <property type="entry name" value="MFS general substrate transporter"/>
    <property type="match status" value="1"/>
</dbReference>
<gene>
    <name evidence="9" type="ORF">QBC34DRAFT_488369</name>
</gene>
<evidence type="ECO:0000256" key="1">
    <source>
        <dbReference type="ARBA" id="ARBA00004141"/>
    </source>
</evidence>
<feature type="compositionally biased region" description="Low complexity" evidence="6">
    <location>
        <begin position="31"/>
        <end position="43"/>
    </location>
</feature>
<dbReference type="AlphaFoldDB" id="A0AAV9G8G2"/>
<feature type="compositionally biased region" description="Acidic residues" evidence="6">
    <location>
        <begin position="409"/>
        <end position="418"/>
    </location>
</feature>
<feature type="transmembrane region" description="Helical" evidence="7">
    <location>
        <begin position="567"/>
        <end position="589"/>
    </location>
</feature>
<feature type="transmembrane region" description="Helical" evidence="7">
    <location>
        <begin position="456"/>
        <end position="479"/>
    </location>
</feature>
<dbReference type="PANTHER" id="PTHR23504:SF39">
    <property type="entry name" value="TRANSPORTER, PUTATIVE (AFU_ORTHOLOGUE AFUA_6G03860)-RELATED"/>
    <property type="match status" value="1"/>
</dbReference>